<dbReference type="Proteomes" id="UP000240760">
    <property type="component" value="Unassembled WGS sequence"/>
</dbReference>
<sequence length="189" mass="21003">MFTHITSVISTISAIVATVPPQSVSLLLRTVSSQPQYGCRDRDKYRTCLRRFCHCRVPKFEKQCRILSSHFKQIQAPKIDGFSPHGPLIQRTASMPFVNSLHIQQKANGNKDNSKQSQIPSSLSSLSFSAPATASNAFFFSPNDFRPYSRPNLCYMISAPCETLSRTIHFAAPVLNPFGSLYAPSSNCL</sequence>
<keyword evidence="2" id="KW-1185">Reference proteome</keyword>
<proteinExistence type="predicted"/>
<organism evidence="1 2">
    <name type="scientific">Trichoderma longibrachiatum ATCC 18648</name>
    <dbReference type="NCBI Taxonomy" id="983965"/>
    <lineage>
        <taxon>Eukaryota</taxon>
        <taxon>Fungi</taxon>
        <taxon>Dikarya</taxon>
        <taxon>Ascomycota</taxon>
        <taxon>Pezizomycotina</taxon>
        <taxon>Sordariomycetes</taxon>
        <taxon>Hypocreomycetidae</taxon>
        <taxon>Hypocreales</taxon>
        <taxon>Hypocreaceae</taxon>
        <taxon>Trichoderma</taxon>
    </lineage>
</organism>
<reference evidence="1 2" key="1">
    <citation type="submission" date="2016-07" db="EMBL/GenBank/DDBJ databases">
        <title>Multiple horizontal gene transfer events from other fungi enriched the ability of initially mycotrophic Trichoderma (Ascomycota) to feed on dead plant biomass.</title>
        <authorList>
            <consortium name="DOE Joint Genome Institute"/>
            <person name="Aerts A."/>
            <person name="Atanasova L."/>
            <person name="Chenthamara K."/>
            <person name="Zhang J."/>
            <person name="Grujic M."/>
            <person name="Henrissat B."/>
            <person name="Kuo A."/>
            <person name="Salamov A."/>
            <person name="Lipzen A."/>
            <person name="Labutti K."/>
            <person name="Barry K."/>
            <person name="Miao Y."/>
            <person name="Rahimi M.J."/>
            <person name="Shen Q."/>
            <person name="Grigoriev I.V."/>
            <person name="Kubicek C.P."/>
            <person name="Druzhinina I.S."/>
        </authorList>
    </citation>
    <scope>NUCLEOTIDE SEQUENCE [LARGE SCALE GENOMIC DNA]</scope>
    <source>
        <strain evidence="1 2">ATCC 18648</strain>
    </source>
</reference>
<protein>
    <submittedName>
        <fullName evidence="1">Uncharacterized protein</fullName>
    </submittedName>
</protein>
<dbReference type="AlphaFoldDB" id="A0A2T4CA47"/>
<dbReference type="EMBL" id="KZ679129">
    <property type="protein sequence ID" value="PTB78398.1"/>
    <property type="molecule type" value="Genomic_DNA"/>
</dbReference>
<name>A0A2T4CA47_TRILO</name>
<gene>
    <name evidence="1" type="ORF">M440DRAFT_260120</name>
</gene>
<evidence type="ECO:0000313" key="2">
    <source>
        <dbReference type="Proteomes" id="UP000240760"/>
    </source>
</evidence>
<accession>A0A2T4CA47</accession>
<evidence type="ECO:0000313" key="1">
    <source>
        <dbReference type="EMBL" id="PTB78398.1"/>
    </source>
</evidence>